<keyword evidence="6" id="KW-0235">DNA replication</keyword>
<feature type="coiled-coil region" evidence="11">
    <location>
        <begin position="657"/>
        <end position="713"/>
    </location>
</feature>
<name>A0A8H7RRT4_9FUNG</name>
<dbReference type="InterPro" id="IPR035969">
    <property type="entry name" value="Rab-GAP_TBC_sf"/>
</dbReference>
<dbReference type="PANTHER" id="PTHR10537:SF3">
    <property type="entry name" value="DNA PRIMASE LARGE SUBUNIT"/>
    <property type="match status" value="1"/>
</dbReference>
<evidence type="ECO:0000313" key="15">
    <source>
        <dbReference type="Proteomes" id="UP000650833"/>
    </source>
</evidence>
<dbReference type="SMART" id="SM00164">
    <property type="entry name" value="TBC"/>
    <property type="match status" value="1"/>
</dbReference>
<dbReference type="InterPro" id="IPR058560">
    <property type="entry name" value="DNA_primase_C"/>
</dbReference>
<keyword evidence="8" id="KW-0408">Iron</keyword>
<feature type="compositionally biased region" description="Basic and acidic residues" evidence="12">
    <location>
        <begin position="1201"/>
        <end position="1211"/>
    </location>
</feature>
<comment type="cofactor">
    <cofactor evidence="1">
        <name>[4Fe-4S] cluster</name>
        <dbReference type="ChEBI" id="CHEBI:49883"/>
    </cofactor>
</comment>
<comment type="similarity">
    <text evidence="2">Belongs to the eukaryotic-type primase large subunit family.</text>
</comment>
<feature type="compositionally biased region" description="Low complexity" evidence="12">
    <location>
        <begin position="88"/>
        <end position="98"/>
    </location>
</feature>
<evidence type="ECO:0000256" key="7">
    <source>
        <dbReference type="ARBA" id="ARBA00022723"/>
    </source>
</evidence>
<feature type="region of interest" description="Disordered" evidence="12">
    <location>
        <begin position="1201"/>
        <end position="1224"/>
    </location>
</feature>
<protein>
    <recommendedName>
        <fullName evidence="13">Rab-GAP TBC domain-containing protein</fullName>
    </recommendedName>
</protein>
<dbReference type="EMBL" id="JAEPRC010000007">
    <property type="protein sequence ID" value="KAG2215500.1"/>
    <property type="molecule type" value="Genomic_DNA"/>
</dbReference>
<dbReference type="Gene3D" id="1.20.930.80">
    <property type="match status" value="1"/>
</dbReference>
<dbReference type="GO" id="GO:0051539">
    <property type="term" value="F:4 iron, 4 sulfur cluster binding"/>
    <property type="evidence" value="ECO:0007669"/>
    <property type="project" value="UniProtKB-KW"/>
</dbReference>
<keyword evidence="11" id="KW-0175">Coiled coil</keyword>
<evidence type="ECO:0000256" key="3">
    <source>
        <dbReference type="ARBA" id="ARBA00022468"/>
    </source>
</evidence>
<keyword evidence="3" id="KW-0343">GTPase activation</keyword>
<accession>A0A8H7RRT4</accession>
<keyword evidence="10" id="KW-0238">DNA-binding</keyword>
<keyword evidence="15" id="KW-1185">Reference proteome</keyword>
<feature type="region of interest" description="Disordered" evidence="12">
    <location>
        <begin position="58"/>
        <end position="123"/>
    </location>
</feature>
<feature type="compositionally biased region" description="Acidic residues" evidence="12">
    <location>
        <begin position="62"/>
        <end position="78"/>
    </location>
</feature>
<evidence type="ECO:0000256" key="11">
    <source>
        <dbReference type="SAM" id="Coils"/>
    </source>
</evidence>
<keyword evidence="9" id="KW-0411">Iron-sulfur</keyword>
<dbReference type="OrthoDB" id="421393at2759"/>
<comment type="caution">
    <text evidence="14">The sequence shown here is derived from an EMBL/GenBank/DDBJ whole genome shotgun (WGS) entry which is preliminary data.</text>
</comment>
<dbReference type="GO" id="GO:0005658">
    <property type="term" value="C:alpha DNA polymerase:primase complex"/>
    <property type="evidence" value="ECO:0007669"/>
    <property type="project" value="TreeGrafter"/>
</dbReference>
<dbReference type="GO" id="GO:0005096">
    <property type="term" value="F:GTPase activator activity"/>
    <property type="evidence" value="ECO:0007669"/>
    <property type="project" value="UniProtKB-KW"/>
</dbReference>
<evidence type="ECO:0000256" key="9">
    <source>
        <dbReference type="ARBA" id="ARBA00023014"/>
    </source>
</evidence>
<evidence type="ECO:0000256" key="12">
    <source>
        <dbReference type="SAM" id="MobiDB-lite"/>
    </source>
</evidence>
<dbReference type="InterPro" id="IPR007238">
    <property type="entry name" value="DNA_primase_lsu_euk/arc"/>
</dbReference>
<dbReference type="CDD" id="cd07322">
    <property type="entry name" value="PriL_PriS_Eukaryotic"/>
    <property type="match status" value="1"/>
</dbReference>
<feature type="compositionally biased region" description="Low complexity" evidence="12">
    <location>
        <begin position="200"/>
        <end position="215"/>
    </location>
</feature>
<evidence type="ECO:0000256" key="1">
    <source>
        <dbReference type="ARBA" id="ARBA00001966"/>
    </source>
</evidence>
<proteinExistence type="inferred from homology"/>
<evidence type="ECO:0000256" key="8">
    <source>
        <dbReference type="ARBA" id="ARBA00023004"/>
    </source>
</evidence>
<dbReference type="GO" id="GO:0006270">
    <property type="term" value="P:DNA replication initiation"/>
    <property type="evidence" value="ECO:0007669"/>
    <property type="project" value="TreeGrafter"/>
</dbReference>
<evidence type="ECO:0000256" key="4">
    <source>
        <dbReference type="ARBA" id="ARBA00022485"/>
    </source>
</evidence>
<keyword evidence="4" id="KW-0004">4Fe-4S</keyword>
<evidence type="ECO:0000256" key="10">
    <source>
        <dbReference type="ARBA" id="ARBA00023125"/>
    </source>
</evidence>
<dbReference type="InterPro" id="IPR016558">
    <property type="entry name" value="DNA_primase_lsu_euk"/>
</dbReference>
<feature type="region of interest" description="Disordered" evidence="12">
    <location>
        <begin position="136"/>
        <end position="233"/>
    </location>
</feature>
<dbReference type="Pfam" id="PF04104">
    <property type="entry name" value="DNA_primase_lrg"/>
    <property type="match status" value="1"/>
</dbReference>
<dbReference type="Gene3D" id="1.10.8.270">
    <property type="entry name" value="putative rabgap domain of human tbc1 domain family member 14 like domains"/>
    <property type="match status" value="1"/>
</dbReference>
<keyword evidence="5" id="KW-0639">Primosome</keyword>
<organism evidence="14 15">
    <name type="scientific">Mucor plumbeus</name>
    <dbReference type="NCBI Taxonomy" id="97098"/>
    <lineage>
        <taxon>Eukaryota</taxon>
        <taxon>Fungi</taxon>
        <taxon>Fungi incertae sedis</taxon>
        <taxon>Mucoromycota</taxon>
        <taxon>Mucoromycotina</taxon>
        <taxon>Mucoromycetes</taxon>
        <taxon>Mucorales</taxon>
        <taxon>Mucorineae</taxon>
        <taxon>Mucoraceae</taxon>
        <taxon>Mucor</taxon>
    </lineage>
</organism>
<dbReference type="GO" id="GO:0006269">
    <property type="term" value="P:DNA replication, synthesis of primer"/>
    <property type="evidence" value="ECO:0007669"/>
    <property type="project" value="UniProtKB-KW"/>
</dbReference>
<evidence type="ECO:0000259" key="13">
    <source>
        <dbReference type="PROSITE" id="PS50086"/>
    </source>
</evidence>
<evidence type="ECO:0000313" key="14">
    <source>
        <dbReference type="EMBL" id="KAG2215500.1"/>
    </source>
</evidence>
<feature type="compositionally biased region" description="Polar residues" evidence="12">
    <location>
        <begin position="136"/>
        <end position="150"/>
    </location>
</feature>
<dbReference type="GO" id="GO:0003677">
    <property type="term" value="F:DNA binding"/>
    <property type="evidence" value="ECO:0007669"/>
    <property type="project" value="UniProtKB-KW"/>
</dbReference>
<dbReference type="Gene3D" id="1.10.472.80">
    <property type="entry name" value="Ypt/Rab-GAP domain of gyp1p, domain 3"/>
    <property type="match status" value="1"/>
</dbReference>
<evidence type="ECO:0000256" key="5">
    <source>
        <dbReference type="ARBA" id="ARBA00022515"/>
    </source>
</evidence>
<feature type="domain" description="Rab-GAP TBC" evidence="13">
    <location>
        <begin position="349"/>
        <end position="534"/>
    </location>
</feature>
<evidence type="ECO:0000256" key="2">
    <source>
        <dbReference type="ARBA" id="ARBA00010564"/>
    </source>
</evidence>
<dbReference type="Pfam" id="PF26466">
    <property type="entry name" value="DNA_primase_lrg_N"/>
    <property type="match status" value="1"/>
</dbReference>
<feature type="region of interest" description="Disordered" evidence="12">
    <location>
        <begin position="1"/>
        <end position="23"/>
    </location>
</feature>
<dbReference type="Proteomes" id="UP000650833">
    <property type="component" value="Unassembled WGS sequence"/>
</dbReference>
<sequence length="1224" mass="141504">MTTLYDPPTNNNSYYNSESEQEEGYEIADFDLDVVDDALLNPTSSEYMDHFGFKIQVRTDDESSSDDDSNFGDSDNEQPPEPLNKPNTSSSTTTTTVTSDDDSIDTNLQTPHPHIHNTHDNQKWLSDETTSLNKSDYQISPMTTDSSNHNNSDRTAVDENSLLGNRVPILKSPPTPKADSIKNRNIQNDTNSRSSKDTQRSSTSQTSSRHSILSSFNNPFKTRPSSVTSIQSPVILSRPSQSFQQRQSKRYSGAVPLIGTPRSPATNHRHFDKLVSKFRRFSHNDHKYDSEKHILLKQEALAELKHYREKGGIENNKIDWDFWELVIDNFGAVIDTQMDDMRQHLAKGGIPSPIRGLLWQIISKSRDSFDMETEYKEILKKSVSPFEKQIQRDLTRTFPNHPYFMQESGRQALFNVAKAYSIFDQEVGYCQGLAFIIGCLLLHMSEESAFCVLIKLMGKYGLRGHFTPRMEVLHQHMYQFDNVFQQKLPVIHRHMENEGVTPSMYASQWFITLFAYRCPIELTFRVIDLLLVEGTHILVQIALAIIIRNQEKILKLGFESLVEFLCNGVFAIFGEDGNGFVEDTYRVDLPARFMARLAQQYTGEEARESKSLSQEDNLRRINGQLSEHIRSVEGSLQVLRVENQDITRQIIDSKMAVARTEDEKQQIRHELAQVKAEFEQYKKDMSLSYEKQMNELALENKKLAERNLSLTDQLTDTESLLINMKMSFAERERINRFAAAADAANSGRSVFVENGMNYNLQSDYPFRVNFYLKPPPSEITIEEFEAFALDRLQVLRAIETAILRNKDLKTEIAKTVDEYLPLKSNISKSDTLYEERRKDHISHFVLRMAYCRSEDLRDWFVKQETALFKYRFEQETLEEKRNFLKHLNLNWKILSNEEKESMREELEICCRPKLAALGHPVHDYINSETFFEVDFFKVPYMVATRSVYVRKGKAYVPMSDQINLVMVEFKNYLMKALEATSKLLPRMEEDDRLRPILLNVEKQYIGRNYNEIGDATGSITAKDVDSFVRHHAPLCMRNLHDSLRADKHLKHGGRLQYGLFLKGIGLSVEEALVFWRQAFSNITDDKFQKEYSYNIRYNYGLEGKRVNYSPFSCSKIITRDPPSTGENHGCPFRHFSHSNLEARLRKDNITGSNVDEILELVRNRHYQLACTKHFEVTHPQNKEKIDNIEHPNQYYELSKQLAEKEEAEKAPEASLADESMEIDD</sequence>
<dbReference type="AlphaFoldDB" id="A0A8H7RRT4"/>
<dbReference type="SUPFAM" id="SSF47923">
    <property type="entry name" value="Ypt/Rab-GAP domain of gyp1p"/>
    <property type="match status" value="2"/>
</dbReference>
<dbReference type="GO" id="GO:0046872">
    <property type="term" value="F:metal ion binding"/>
    <property type="evidence" value="ECO:0007669"/>
    <property type="project" value="UniProtKB-KW"/>
</dbReference>
<feature type="compositionally biased region" description="Polar residues" evidence="12">
    <location>
        <begin position="216"/>
        <end position="233"/>
    </location>
</feature>
<dbReference type="PROSITE" id="PS50086">
    <property type="entry name" value="TBC_RABGAP"/>
    <property type="match status" value="1"/>
</dbReference>
<evidence type="ECO:0000256" key="6">
    <source>
        <dbReference type="ARBA" id="ARBA00022705"/>
    </source>
</evidence>
<dbReference type="Pfam" id="PF23436">
    <property type="entry name" value="RabGap-TBC_2"/>
    <property type="match status" value="1"/>
</dbReference>
<gene>
    <name evidence="14" type="ORF">INT46_006760</name>
</gene>
<keyword evidence="7" id="KW-0479">Metal-binding</keyword>
<dbReference type="FunFam" id="1.10.8.270:FF:000001">
    <property type="entry name" value="TBC1 domain family member 1"/>
    <property type="match status" value="1"/>
</dbReference>
<reference evidence="14" key="1">
    <citation type="submission" date="2020-12" db="EMBL/GenBank/DDBJ databases">
        <title>Metabolic potential, ecology and presence of endohyphal bacteria is reflected in genomic diversity of Mucoromycotina.</title>
        <authorList>
            <person name="Muszewska A."/>
            <person name="Okrasinska A."/>
            <person name="Steczkiewicz K."/>
            <person name="Drgas O."/>
            <person name="Orlowska M."/>
            <person name="Perlinska-Lenart U."/>
            <person name="Aleksandrzak-Piekarczyk T."/>
            <person name="Szatraj K."/>
            <person name="Zielenkiewicz U."/>
            <person name="Pilsyk S."/>
            <person name="Malc E."/>
            <person name="Mieczkowski P."/>
            <person name="Kruszewska J.S."/>
            <person name="Biernat P."/>
            <person name="Pawlowska J."/>
        </authorList>
    </citation>
    <scope>NUCLEOTIDE SEQUENCE</scope>
    <source>
        <strain evidence="14">CBS 226.32</strain>
    </source>
</reference>
<dbReference type="InterPro" id="IPR000195">
    <property type="entry name" value="Rab-GAP-TBC_dom"/>
</dbReference>
<dbReference type="PANTHER" id="PTHR10537">
    <property type="entry name" value="DNA PRIMASE LARGE SUBUNIT"/>
    <property type="match status" value="1"/>
</dbReference>